<accession>K8WT98</accession>
<proteinExistence type="inferred from homology"/>
<dbReference type="Pfam" id="PF00278">
    <property type="entry name" value="Orn_DAP_Arg_deC"/>
    <property type="match status" value="1"/>
</dbReference>
<comment type="pathway">
    <text evidence="5 8">Amino-acid biosynthesis; L-lysine biosynthesis via DAP pathway; L-lysine from DL-2,6-diaminopimelate: step 1/1.</text>
</comment>
<keyword evidence="5" id="KW-0028">Amino-acid biosynthesis</keyword>
<dbReference type="InterPro" id="IPR029066">
    <property type="entry name" value="PLP-binding_barrel"/>
</dbReference>
<evidence type="ECO:0000256" key="4">
    <source>
        <dbReference type="ARBA" id="ARBA00023239"/>
    </source>
</evidence>
<dbReference type="InterPro" id="IPR022643">
    <property type="entry name" value="De-COase2_C"/>
</dbReference>
<feature type="binding site" evidence="5">
    <location>
        <position position="343"/>
    </location>
    <ligand>
        <name>substrate</name>
    </ligand>
</feature>
<comment type="similarity">
    <text evidence="5">Belongs to the Orn/Lys/Arg decarboxylase class-II family. LysA subfamily.</text>
</comment>
<evidence type="ECO:0000313" key="11">
    <source>
        <dbReference type="EMBL" id="EKT59395.1"/>
    </source>
</evidence>
<dbReference type="SUPFAM" id="SSF51419">
    <property type="entry name" value="PLP-binding barrel"/>
    <property type="match status" value="1"/>
</dbReference>
<gene>
    <name evidence="5" type="primary">lysA</name>
    <name evidence="11" type="ORF">OO7_05419</name>
</gene>
<dbReference type="PATRIC" id="fig|1141660.3.peg.1096"/>
<protein>
    <recommendedName>
        <fullName evidence="5 6">Diaminopimelate decarboxylase</fullName>
        <shortName evidence="5">DAP decarboxylase</shortName>
        <shortName evidence="5">DAPDC</shortName>
        <ecNumber evidence="5 6">4.1.1.20</ecNumber>
    </recommendedName>
</protein>
<dbReference type="PRINTS" id="PR01181">
    <property type="entry name" value="DAPDCRBXLASE"/>
</dbReference>
<feature type="active site" description="Proton donor" evidence="7">
    <location>
        <position position="342"/>
    </location>
</feature>
<feature type="modified residue" description="N6-(pyridoxal phosphate)lysine" evidence="5 7">
    <location>
        <position position="54"/>
    </location>
</feature>
<feature type="binding site" evidence="5">
    <location>
        <position position="311"/>
    </location>
    <ligand>
        <name>substrate</name>
    </ligand>
</feature>
<dbReference type="GO" id="GO:0030170">
    <property type="term" value="F:pyridoxal phosphate binding"/>
    <property type="evidence" value="ECO:0007669"/>
    <property type="project" value="UniProtKB-UniRule"/>
</dbReference>
<dbReference type="UniPathway" id="UPA00034">
    <property type="reaction ID" value="UER00027"/>
</dbReference>
<comment type="catalytic activity">
    <reaction evidence="5 8">
        <text>meso-2,6-diaminopimelate + H(+) = L-lysine + CO2</text>
        <dbReference type="Rhea" id="RHEA:15101"/>
        <dbReference type="ChEBI" id="CHEBI:15378"/>
        <dbReference type="ChEBI" id="CHEBI:16526"/>
        <dbReference type="ChEBI" id="CHEBI:32551"/>
        <dbReference type="ChEBI" id="CHEBI:57791"/>
        <dbReference type="EC" id="4.1.1.20"/>
    </reaction>
</comment>
<evidence type="ECO:0000259" key="10">
    <source>
        <dbReference type="Pfam" id="PF02784"/>
    </source>
</evidence>
<dbReference type="Gene3D" id="2.40.37.10">
    <property type="entry name" value="Lyase, Ornithine Decarboxylase, Chain A, domain 1"/>
    <property type="match status" value="1"/>
</dbReference>
<feature type="binding site" evidence="5">
    <location>
        <begin position="268"/>
        <end position="271"/>
    </location>
    <ligand>
        <name>pyridoxal 5'-phosphate</name>
        <dbReference type="ChEBI" id="CHEBI:597326"/>
    </ligand>
</feature>
<dbReference type="EC" id="4.1.1.20" evidence="5 6"/>
<evidence type="ECO:0000313" key="12">
    <source>
        <dbReference type="Proteomes" id="UP000010290"/>
    </source>
</evidence>
<keyword evidence="3 5" id="KW-0663">Pyridoxal phosphate</keyword>
<comment type="function">
    <text evidence="5">Specifically catalyzes the decarboxylation of meso-diaminopimelate (meso-DAP) to L-lysine.</text>
</comment>
<keyword evidence="4 5" id="KW-0456">Lyase</keyword>
<dbReference type="PANTHER" id="PTHR43727:SF2">
    <property type="entry name" value="GROUP IV DECARBOXYLASE"/>
    <property type="match status" value="1"/>
</dbReference>
<feature type="binding site" evidence="5">
    <location>
        <position position="271"/>
    </location>
    <ligand>
        <name>substrate</name>
    </ligand>
</feature>
<comment type="subunit">
    <text evidence="5">Homodimer.</text>
</comment>
<dbReference type="AlphaFoldDB" id="K8WT98"/>
<evidence type="ECO:0000256" key="6">
    <source>
        <dbReference type="NCBIfam" id="TIGR01048"/>
    </source>
</evidence>
<evidence type="ECO:0000256" key="2">
    <source>
        <dbReference type="ARBA" id="ARBA00022793"/>
    </source>
</evidence>
<keyword evidence="12" id="KW-1185">Reference proteome</keyword>
<dbReference type="OrthoDB" id="9802241at2"/>
<dbReference type="PRINTS" id="PR01179">
    <property type="entry name" value="ODADCRBXLASE"/>
</dbReference>
<dbReference type="HOGENOM" id="CLU_026444_0_2_6"/>
<dbReference type="CDD" id="cd06828">
    <property type="entry name" value="PLPDE_III_DapDC"/>
    <property type="match status" value="1"/>
</dbReference>
<dbReference type="GO" id="GO:0009089">
    <property type="term" value="P:lysine biosynthetic process via diaminopimelate"/>
    <property type="evidence" value="ECO:0007669"/>
    <property type="project" value="UniProtKB-UniRule"/>
</dbReference>
<feature type="domain" description="Orn/DAP/Arg decarboxylase 2 N-terminal" evidence="10">
    <location>
        <begin position="48"/>
        <end position="275"/>
    </location>
</feature>
<evidence type="ECO:0000256" key="5">
    <source>
        <dbReference type="HAMAP-Rule" id="MF_02120"/>
    </source>
</evidence>
<feature type="domain" description="Orn/DAP/Arg decarboxylase 2 C-terminal" evidence="9">
    <location>
        <begin position="30"/>
        <end position="376"/>
    </location>
</feature>
<evidence type="ECO:0000256" key="7">
    <source>
        <dbReference type="PIRSR" id="PIRSR600183-50"/>
    </source>
</evidence>
<dbReference type="GO" id="GO:0008836">
    <property type="term" value="F:diaminopimelate decarboxylase activity"/>
    <property type="evidence" value="ECO:0007669"/>
    <property type="project" value="UniProtKB-UniRule"/>
</dbReference>
<dbReference type="EMBL" id="AKKN01000006">
    <property type="protein sequence ID" value="EKT59395.1"/>
    <property type="molecule type" value="Genomic_DNA"/>
</dbReference>
<feature type="binding site" evidence="5">
    <location>
        <position position="307"/>
    </location>
    <ligand>
        <name>substrate</name>
    </ligand>
</feature>
<dbReference type="Proteomes" id="UP000010290">
    <property type="component" value="Chromosome"/>
</dbReference>
<evidence type="ECO:0000256" key="1">
    <source>
        <dbReference type="ARBA" id="ARBA00001933"/>
    </source>
</evidence>
<evidence type="ECO:0000256" key="8">
    <source>
        <dbReference type="RuleBase" id="RU003738"/>
    </source>
</evidence>
<dbReference type="InterPro" id="IPR009006">
    <property type="entry name" value="Ala_racemase/Decarboxylase_C"/>
</dbReference>
<dbReference type="Gene3D" id="3.20.20.10">
    <property type="entry name" value="Alanine racemase"/>
    <property type="match status" value="1"/>
</dbReference>
<dbReference type="InterPro" id="IPR002986">
    <property type="entry name" value="DAP_deCOOHase_LysA"/>
</dbReference>
<feature type="binding site" evidence="5">
    <location>
        <position position="378"/>
    </location>
    <ligand>
        <name>substrate</name>
    </ligand>
</feature>
<feature type="binding site" evidence="5">
    <location>
        <position position="378"/>
    </location>
    <ligand>
        <name>pyridoxal 5'-phosphate</name>
        <dbReference type="ChEBI" id="CHEBI:597326"/>
    </ligand>
</feature>
<dbReference type="RefSeq" id="WP_008914944.1">
    <property type="nucleotide sequence ID" value="NZ_CM001773.1"/>
</dbReference>
<dbReference type="Pfam" id="PF02784">
    <property type="entry name" value="Orn_Arg_deC_N"/>
    <property type="match status" value="1"/>
</dbReference>
<keyword evidence="5 8" id="KW-0457">Lysine biosynthesis</keyword>
<evidence type="ECO:0000256" key="3">
    <source>
        <dbReference type="ARBA" id="ARBA00022898"/>
    </source>
</evidence>
<dbReference type="SUPFAM" id="SSF50621">
    <property type="entry name" value="Alanine racemase C-terminal domain-like"/>
    <property type="match status" value="1"/>
</dbReference>
<feature type="binding site" evidence="5">
    <location>
        <position position="227"/>
    </location>
    <ligand>
        <name>pyridoxal 5'-phosphate</name>
        <dbReference type="ChEBI" id="CHEBI:597326"/>
    </ligand>
</feature>
<dbReference type="InterPro" id="IPR022653">
    <property type="entry name" value="De-COase2_pyr-phos_BS"/>
</dbReference>
<dbReference type="InterPro" id="IPR022644">
    <property type="entry name" value="De-COase2_N"/>
</dbReference>
<evidence type="ECO:0000259" key="9">
    <source>
        <dbReference type="Pfam" id="PF00278"/>
    </source>
</evidence>
<organism evidence="11 12">
    <name type="scientific">Providencia sneebia DSM 19967</name>
    <dbReference type="NCBI Taxonomy" id="1141660"/>
    <lineage>
        <taxon>Bacteria</taxon>
        <taxon>Pseudomonadati</taxon>
        <taxon>Pseudomonadota</taxon>
        <taxon>Gammaproteobacteria</taxon>
        <taxon>Enterobacterales</taxon>
        <taxon>Morganellaceae</taxon>
        <taxon>Providencia</taxon>
    </lineage>
</organism>
<comment type="cofactor">
    <cofactor evidence="1 5 7 8">
        <name>pyridoxal 5'-phosphate</name>
        <dbReference type="ChEBI" id="CHEBI:597326"/>
    </cofactor>
</comment>
<dbReference type="HAMAP" id="MF_02120">
    <property type="entry name" value="LysA"/>
    <property type="match status" value="1"/>
</dbReference>
<name>K8WT98_9GAMM</name>
<keyword evidence="2 5" id="KW-0210">Decarboxylase</keyword>
<reference evidence="11 12" key="1">
    <citation type="journal article" date="2012" name="BMC Genomics">
        <title>Comparative genomics of bacteria in the genus Providencia isolated from wild Drosophila melanogaster.</title>
        <authorList>
            <person name="Galac M.R."/>
            <person name="Lazzaro B.P."/>
        </authorList>
    </citation>
    <scope>NUCLEOTIDE SEQUENCE [LARGE SCALE GENOMIC DNA]</scope>
    <source>
        <strain evidence="11 12">DSM 19967</strain>
    </source>
</reference>
<dbReference type="InterPro" id="IPR000183">
    <property type="entry name" value="Orn/DAP/Arg_de-COase"/>
</dbReference>
<dbReference type="PROSITE" id="PS00878">
    <property type="entry name" value="ODR_DC_2_1"/>
    <property type="match status" value="1"/>
</dbReference>
<dbReference type="PANTHER" id="PTHR43727">
    <property type="entry name" value="DIAMINOPIMELATE DECARBOXYLASE"/>
    <property type="match status" value="1"/>
</dbReference>
<dbReference type="NCBIfam" id="TIGR01048">
    <property type="entry name" value="lysA"/>
    <property type="match status" value="1"/>
</dbReference>
<comment type="caution">
    <text evidence="11">The sequence shown here is derived from an EMBL/GenBank/DDBJ whole genome shotgun (WGS) entry which is preliminary data.</text>
</comment>
<sequence length="419" mass="46341">MTSFATTTSQYLTPEYLRSLPAEYGTPLWVYDSAVIIDRIKQLQLFDTVRFAQKACSNIHILRLMREQGVKVDSVSLGEIERALVAGFQPGREKSEIVFTADVLDRATLARVIELDIPVNAGSIDMLSQIGEQKAGHPIWLRINPGFGHGHSQKTNTGGENSKHGIWYADLPAALEQIRRYNLSLVGLHMHIGSGVDYQHLANVCDAMVNQVITSGADIHAISAGGGLSTPYRDQDEIIDIQHYYSLWNNARTRIEQHLGHSLALEIEPGRYLAAESGVLLAEVRAVKDMGSRHYVLVDSGFNDLMRPAMYGSYHHISVLPADGRSLEHAEQKESIIAGPLCESGDVFTQQEGGMVETRLLPDVKVGDYLVFHDTGAYGASMSSTYNSRPLLPEVLLVDGKPQLIRRRQTIQELLALEL</sequence>